<feature type="transmembrane region" description="Helical" evidence="7">
    <location>
        <begin position="407"/>
        <end position="428"/>
    </location>
</feature>
<comment type="function">
    <text evidence="7">May be involved in iron transport and iron homeostasis.</text>
</comment>
<feature type="transmembrane region" description="Helical" evidence="7">
    <location>
        <begin position="376"/>
        <end position="395"/>
    </location>
</feature>
<evidence type="ECO:0000256" key="1">
    <source>
        <dbReference type="ARBA" id="ARBA00004141"/>
    </source>
</evidence>
<dbReference type="InterPro" id="IPR009716">
    <property type="entry name" value="Ferroportin-1"/>
</dbReference>
<comment type="caution">
    <text evidence="9">The sequence shown here is derived from an EMBL/GenBank/DDBJ whole genome shotgun (WGS) entry which is preliminary data.</text>
</comment>
<evidence type="ECO:0000256" key="8">
    <source>
        <dbReference type="SAM" id="MobiDB-lite"/>
    </source>
</evidence>
<keyword evidence="6 7" id="KW-0472">Membrane</keyword>
<accession>A0ABD3T7I5</accession>
<comment type="caution">
    <text evidence="7">Lacks conserved residue(s) required for the propagation of feature annotation.</text>
</comment>
<evidence type="ECO:0000256" key="6">
    <source>
        <dbReference type="ARBA" id="ARBA00023136"/>
    </source>
</evidence>
<feature type="transmembrane region" description="Helical" evidence="7">
    <location>
        <begin position="116"/>
        <end position="135"/>
    </location>
</feature>
<proteinExistence type="inferred from homology"/>
<feature type="compositionally biased region" description="Basic and acidic residues" evidence="8">
    <location>
        <begin position="259"/>
        <end position="281"/>
    </location>
</feature>
<dbReference type="Proteomes" id="UP001634394">
    <property type="component" value="Unassembled WGS sequence"/>
</dbReference>
<keyword evidence="7" id="KW-0406">Ion transport</keyword>
<comment type="subcellular location">
    <subcellularLocation>
        <location evidence="1 7">Membrane</location>
        <topology evidence="1 7">Multi-pass membrane protein</topology>
    </subcellularLocation>
</comment>
<feature type="transmembrane region" description="Helical" evidence="7">
    <location>
        <begin position="575"/>
        <end position="597"/>
    </location>
</feature>
<feature type="region of interest" description="Disordered" evidence="8">
    <location>
        <begin position="259"/>
        <end position="315"/>
    </location>
</feature>
<protein>
    <recommendedName>
        <fullName evidence="7">Solute carrier family 40 member</fullName>
    </recommendedName>
</protein>
<reference evidence="9 10" key="1">
    <citation type="submission" date="2024-11" db="EMBL/GenBank/DDBJ databases">
        <title>Chromosome-level genome assembly of the freshwater bivalve Anodonta woodiana.</title>
        <authorList>
            <person name="Chen X."/>
        </authorList>
    </citation>
    <scope>NUCLEOTIDE SEQUENCE [LARGE SCALE GENOMIC DNA]</scope>
    <source>
        <strain evidence="9">MN2024</strain>
        <tissue evidence="9">Gills</tissue>
    </source>
</reference>
<dbReference type="PANTHER" id="PTHR11660">
    <property type="entry name" value="SOLUTE CARRIER FAMILY 40 MEMBER"/>
    <property type="match status" value="1"/>
</dbReference>
<dbReference type="InterPro" id="IPR036259">
    <property type="entry name" value="MFS_trans_sf"/>
</dbReference>
<dbReference type="GO" id="GO:0005381">
    <property type="term" value="F:iron ion transmembrane transporter activity"/>
    <property type="evidence" value="ECO:0007669"/>
    <property type="project" value="UniProtKB-UniRule"/>
</dbReference>
<evidence type="ECO:0000313" key="9">
    <source>
        <dbReference type="EMBL" id="KAL3832525.1"/>
    </source>
</evidence>
<dbReference type="EMBL" id="JBJQND010000019">
    <property type="protein sequence ID" value="KAL3832525.1"/>
    <property type="molecule type" value="Genomic_DNA"/>
</dbReference>
<keyword evidence="10" id="KW-1185">Reference proteome</keyword>
<dbReference type="SUPFAM" id="SSF103473">
    <property type="entry name" value="MFS general substrate transporter"/>
    <property type="match status" value="1"/>
</dbReference>
<evidence type="ECO:0000256" key="5">
    <source>
        <dbReference type="ARBA" id="ARBA00022989"/>
    </source>
</evidence>
<keyword evidence="4 7" id="KW-0812">Transmembrane</keyword>
<name>A0ABD3T7I5_SINWO</name>
<dbReference type="Pfam" id="PF06963">
    <property type="entry name" value="FPN1"/>
    <property type="match status" value="1"/>
</dbReference>
<dbReference type="GO" id="GO:0016020">
    <property type="term" value="C:membrane"/>
    <property type="evidence" value="ECO:0007669"/>
    <property type="project" value="UniProtKB-SubCell"/>
</dbReference>
<comment type="similarity">
    <text evidence="2 7">Belongs to the ferroportin (FP) (TC 2.A.100) family. SLC40A subfamily.</text>
</comment>
<feature type="transmembrane region" description="Helical" evidence="7">
    <location>
        <begin position="337"/>
        <end position="356"/>
    </location>
</feature>
<dbReference type="AlphaFoldDB" id="A0ABD3T7I5"/>
<keyword evidence="5 7" id="KW-1133">Transmembrane helix</keyword>
<sequence>MESKVEVLSTKIKAFVYISHTLSAWGDRMWAFGVGLFMVEIAPESLRLTAIYGFATGIAILFAGALLGDWIDKTPRLRAARTALIIQNTSVILCALVVYVVIWFKPVIQVQWPNETLLWLCYAGIILIAISANLASVASKISVQKDWIVEICGRDKNLLADMSATLRLIDQTTLILAPIATGQIMTFGSLGIGALFIAGWNVFSVFIEYFLLWKVYKLVPALKSKKYRKKAEKEMEEIKPVAEEIKPVAEEIKPVAEEIKVDAEKDPQETNDDDKGEKSQNVEETSLMTVEKPKKEEESKSQISKDAPNEKEPQGCSRFCRKMFSSFITLYRGWRTYMKYNVALAGLALACLYMTVLGFDNITVGYSYSQGINESIISILMASGALFGITGTLIFPRIRRKLGLERTGLFGLGAQIFSLCFCVASVFAPGSPFDPFYFQRPPKSVSACNQTVPGSNVTNSITLNVTSSPVYLLSQTSSSLPAGDLGVTNNNGIEVQSSLLCPAETRSYISISLLLGGIIAARCGLWMADLTISQLFLENVKETERGIVNGVQGSLNKLMDMLKYALVIGVPQPELFGFLIILSFLFICTGWCLYATFSRKRRGHLLPFHKLCDAENNNLANTLDVEIEVS</sequence>
<feature type="transmembrane region" description="Helical" evidence="7">
    <location>
        <begin position="50"/>
        <end position="71"/>
    </location>
</feature>
<evidence type="ECO:0000256" key="7">
    <source>
        <dbReference type="RuleBase" id="RU365065"/>
    </source>
</evidence>
<gene>
    <name evidence="9" type="ORF">ACJMK2_024160</name>
</gene>
<feature type="transmembrane region" description="Helical" evidence="7">
    <location>
        <begin position="83"/>
        <end position="104"/>
    </location>
</feature>
<feature type="compositionally biased region" description="Basic and acidic residues" evidence="8">
    <location>
        <begin position="291"/>
        <end position="300"/>
    </location>
</feature>
<dbReference type="PANTHER" id="PTHR11660:SF57">
    <property type="entry name" value="SOLUTE CARRIER FAMILY 40 MEMBER"/>
    <property type="match status" value="1"/>
</dbReference>
<evidence type="ECO:0000256" key="4">
    <source>
        <dbReference type="ARBA" id="ARBA00022692"/>
    </source>
</evidence>
<organism evidence="9 10">
    <name type="scientific">Sinanodonta woodiana</name>
    <name type="common">Chinese pond mussel</name>
    <name type="synonym">Anodonta woodiana</name>
    <dbReference type="NCBI Taxonomy" id="1069815"/>
    <lineage>
        <taxon>Eukaryota</taxon>
        <taxon>Metazoa</taxon>
        <taxon>Spiralia</taxon>
        <taxon>Lophotrochozoa</taxon>
        <taxon>Mollusca</taxon>
        <taxon>Bivalvia</taxon>
        <taxon>Autobranchia</taxon>
        <taxon>Heteroconchia</taxon>
        <taxon>Palaeoheterodonta</taxon>
        <taxon>Unionida</taxon>
        <taxon>Unionoidea</taxon>
        <taxon>Unionidae</taxon>
        <taxon>Unioninae</taxon>
        <taxon>Sinanodonta</taxon>
    </lineage>
</organism>
<evidence type="ECO:0000313" key="10">
    <source>
        <dbReference type="Proteomes" id="UP001634394"/>
    </source>
</evidence>
<dbReference type="Gene3D" id="1.20.1250.20">
    <property type="entry name" value="MFS general substrate transporter like domains"/>
    <property type="match status" value="1"/>
</dbReference>
<feature type="transmembrane region" description="Helical" evidence="7">
    <location>
        <begin position="202"/>
        <end position="219"/>
    </location>
</feature>
<dbReference type="CDD" id="cd17480">
    <property type="entry name" value="MFS_SLC40A1_like"/>
    <property type="match status" value="1"/>
</dbReference>
<keyword evidence="3 7" id="KW-0813">Transport</keyword>
<evidence type="ECO:0000256" key="2">
    <source>
        <dbReference type="ARBA" id="ARBA00006279"/>
    </source>
</evidence>
<evidence type="ECO:0000256" key="3">
    <source>
        <dbReference type="ARBA" id="ARBA00022448"/>
    </source>
</evidence>